<feature type="signal peptide" evidence="2">
    <location>
        <begin position="1"/>
        <end position="26"/>
    </location>
</feature>
<sequence>MKQWKGFITGILVTLLVLGLGGAAFAAVAQKQATLDYNDIKITLNGSAVTPTDANGAAVEPFAIDGTTYLPVRAVANALGLGVEWDGATKTVKLTSEGAAAPAAPSIPGAYSRTNPAPIGTAQSVSLESYSYGKYSVTAVIEESIRGDAAWKKIQAANQFNSPAPEGQEYVLVKLKVTLDSSEQDKAVSFSDFSFVPYSSTSAEYKDVVVVSPDPGFGGSVYAGGTLEGYAVYCVDKTDTAPKLVLGAGYDGSGGIWFSMV</sequence>
<evidence type="ECO:0000256" key="1">
    <source>
        <dbReference type="ARBA" id="ARBA00022729"/>
    </source>
</evidence>
<gene>
    <name evidence="4" type="ORF">H8S62_11340</name>
</gene>
<dbReference type="EMBL" id="JACOPQ010000008">
    <property type="protein sequence ID" value="MBC5737599.1"/>
    <property type="molecule type" value="Genomic_DNA"/>
</dbReference>
<feature type="domain" description="Copper amine oxidase-like N-terminal" evidence="3">
    <location>
        <begin position="58"/>
        <end position="99"/>
    </location>
</feature>
<dbReference type="Proteomes" id="UP000607645">
    <property type="component" value="Unassembled WGS sequence"/>
</dbReference>
<comment type="caution">
    <text evidence="4">The sequence shown here is derived from an EMBL/GenBank/DDBJ whole genome shotgun (WGS) entry which is preliminary data.</text>
</comment>
<proteinExistence type="predicted"/>
<dbReference type="RefSeq" id="WP_173023533.1">
    <property type="nucleotide sequence ID" value="NZ_JACOPQ010000008.1"/>
</dbReference>
<accession>A0A8J6MDF0</accession>
<dbReference type="InterPro" id="IPR036582">
    <property type="entry name" value="Mao_N_sf"/>
</dbReference>
<dbReference type="AlphaFoldDB" id="A0A8J6MDF0"/>
<evidence type="ECO:0000313" key="4">
    <source>
        <dbReference type="EMBL" id="MBC5737599.1"/>
    </source>
</evidence>
<reference evidence="4" key="1">
    <citation type="submission" date="2020-08" db="EMBL/GenBank/DDBJ databases">
        <title>Genome public.</title>
        <authorList>
            <person name="Liu C."/>
            <person name="Sun Q."/>
        </authorList>
    </citation>
    <scope>NUCLEOTIDE SEQUENCE</scope>
    <source>
        <strain evidence="4">NSJ-52</strain>
    </source>
</reference>
<dbReference type="Gene3D" id="2.60.40.1240">
    <property type="match status" value="1"/>
</dbReference>
<evidence type="ECO:0000313" key="5">
    <source>
        <dbReference type="Proteomes" id="UP000607645"/>
    </source>
</evidence>
<dbReference type="Pfam" id="PF07833">
    <property type="entry name" value="Cu_amine_oxidN1"/>
    <property type="match status" value="1"/>
</dbReference>
<feature type="chain" id="PRO_5035274487" description="Copper amine oxidase-like N-terminal domain-containing protein" evidence="2">
    <location>
        <begin position="27"/>
        <end position="261"/>
    </location>
</feature>
<organism evidence="4 5">
    <name type="scientific">Lawsonibacter faecis</name>
    <dbReference type="NCBI Taxonomy" id="2763052"/>
    <lineage>
        <taxon>Bacteria</taxon>
        <taxon>Bacillati</taxon>
        <taxon>Bacillota</taxon>
        <taxon>Clostridia</taxon>
        <taxon>Eubacteriales</taxon>
        <taxon>Oscillospiraceae</taxon>
        <taxon>Lawsonibacter</taxon>
    </lineage>
</organism>
<dbReference type="InterPro" id="IPR012854">
    <property type="entry name" value="Cu_amine_oxidase-like_N"/>
</dbReference>
<dbReference type="InterPro" id="IPR029050">
    <property type="entry name" value="Immunoprotect_excell_Ig-like"/>
</dbReference>
<evidence type="ECO:0000256" key="2">
    <source>
        <dbReference type="SAM" id="SignalP"/>
    </source>
</evidence>
<dbReference type="SUPFAM" id="SSF55383">
    <property type="entry name" value="Copper amine oxidase, domain N"/>
    <property type="match status" value="1"/>
</dbReference>
<keyword evidence="1 2" id="KW-0732">Signal</keyword>
<keyword evidence="5" id="KW-1185">Reference proteome</keyword>
<protein>
    <recommendedName>
        <fullName evidence="3">Copper amine oxidase-like N-terminal domain-containing protein</fullName>
    </recommendedName>
</protein>
<name>A0A8J6MDF0_9FIRM</name>
<evidence type="ECO:0000259" key="3">
    <source>
        <dbReference type="Pfam" id="PF07833"/>
    </source>
</evidence>